<organism evidence="1 2">
    <name type="scientific">SAR86 cluster bacterium</name>
    <dbReference type="NCBI Taxonomy" id="2030880"/>
    <lineage>
        <taxon>Bacteria</taxon>
        <taxon>Pseudomonadati</taxon>
        <taxon>Pseudomonadota</taxon>
        <taxon>Gammaproteobacteria</taxon>
        <taxon>SAR86 cluster</taxon>
    </lineage>
</organism>
<comment type="caution">
    <text evidence="1">The sequence shown here is derived from an EMBL/GenBank/DDBJ whole genome shotgun (WGS) entry which is preliminary data.</text>
</comment>
<sequence>MMDSKRFGQPGQTGIEAAPAASTQLRVDINVVHDVTLSTSRGLTRLTMRMTAPDLQDLVNKGRRALRYLDTRKREKKGV</sequence>
<dbReference type="Proteomes" id="UP000218327">
    <property type="component" value="Unassembled WGS sequence"/>
</dbReference>
<evidence type="ECO:0000313" key="1">
    <source>
        <dbReference type="EMBL" id="PCJ18278.1"/>
    </source>
</evidence>
<name>A0A2A5AHN4_9GAMM</name>
<gene>
    <name evidence="1" type="ORF">COA96_16795</name>
</gene>
<dbReference type="EMBL" id="NVVJ01000101">
    <property type="protein sequence ID" value="PCJ18278.1"/>
    <property type="molecule type" value="Genomic_DNA"/>
</dbReference>
<dbReference type="AlphaFoldDB" id="A0A2A5AHN4"/>
<proteinExistence type="predicted"/>
<accession>A0A2A5AHN4</accession>
<reference evidence="2" key="1">
    <citation type="submission" date="2017-08" db="EMBL/GenBank/DDBJ databases">
        <title>A dynamic microbial community with high functional redundancy inhabits the cold, oxic subseafloor aquifer.</title>
        <authorList>
            <person name="Tully B.J."/>
            <person name="Wheat C.G."/>
            <person name="Glazer B.T."/>
            <person name="Huber J.A."/>
        </authorList>
    </citation>
    <scope>NUCLEOTIDE SEQUENCE [LARGE SCALE GENOMIC DNA]</scope>
</reference>
<protein>
    <submittedName>
        <fullName evidence="1">Uncharacterized protein</fullName>
    </submittedName>
</protein>
<evidence type="ECO:0000313" key="2">
    <source>
        <dbReference type="Proteomes" id="UP000218327"/>
    </source>
</evidence>